<dbReference type="PANTHER" id="PTHR24399">
    <property type="entry name" value="ZINC FINGER AND BTB DOMAIN-CONTAINING"/>
    <property type="match status" value="1"/>
</dbReference>
<evidence type="ECO:0000313" key="13">
    <source>
        <dbReference type="EMBL" id="KAK3550654.1"/>
    </source>
</evidence>
<feature type="domain" description="C2H2-type" evidence="12">
    <location>
        <begin position="94"/>
        <end position="116"/>
    </location>
</feature>
<sequence length="181" mass="21579">MECDSDSKQEEEERREEISEEEEEDPKSEEKSKEPKQQEDRRPGDDEEFHEADVVDKQRKNRLNCRDCGKSFTRRETYDLHRHFHMHQDEQASLTCKECGLTFQHRSSLIKHRSEHKQNGMPDSALVSYKRSQLHACQQSLEKPYRCPLCRKEFQYRVSINAHMQSHSLECPYRTELYGAS</sequence>
<comment type="subcellular location">
    <subcellularLocation>
        <location evidence="1">Nucleus</location>
    </subcellularLocation>
</comment>
<feature type="compositionally biased region" description="Acidic residues" evidence="11">
    <location>
        <begin position="18"/>
        <end position="27"/>
    </location>
</feature>
<keyword evidence="9" id="KW-0539">Nucleus</keyword>
<keyword evidence="2" id="KW-0479">Metal-binding</keyword>
<dbReference type="GO" id="GO:0001817">
    <property type="term" value="P:regulation of cytokine production"/>
    <property type="evidence" value="ECO:0007669"/>
    <property type="project" value="TreeGrafter"/>
</dbReference>
<evidence type="ECO:0000256" key="3">
    <source>
        <dbReference type="ARBA" id="ARBA00022737"/>
    </source>
</evidence>
<dbReference type="PANTHER" id="PTHR24399:SF23">
    <property type="entry name" value="C2H2-TYPE DOMAIN-CONTAINING PROTEIN"/>
    <property type="match status" value="1"/>
</dbReference>
<dbReference type="PROSITE" id="PS00028">
    <property type="entry name" value="ZINC_FINGER_C2H2_1"/>
    <property type="match status" value="3"/>
</dbReference>
<evidence type="ECO:0000259" key="12">
    <source>
        <dbReference type="PROSITE" id="PS50157"/>
    </source>
</evidence>
<evidence type="ECO:0000256" key="6">
    <source>
        <dbReference type="ARBA" id="ARBA00023015"/>
    </source>
</evidence>
<feature type="compositionally biased region" description="Basic and acidic residues" evidence="11">
    <location>
        <begin position="1"/>
        <end position="17"/>
    </location>
</feature>
<dbReference type="GO" id="GO:0002682">
    <property type="term" value="P:regulation of immune system process"/>
    <property type="evidence" value="ECO:0007669"/>
    <property type="project" value="TreeGrafter"/>
</dbReference>
<evidence type="ECO:0000256" key="10">
    <source>
        <dbReference type="PROSITE-ProRule" id="PRU00042"/>
    </source>
</evidence>
<dbReference type="InterPro" id="IPR036236">
    <property type="entry name" value="Znf_C2H2_sf"/>
</dbReference>
<dbReference type="GO" id="GO:0000978">
    <property type="term" value="F:RNA polymerase II cis-regulatory region sequence-specific DNA binding"/>
    <property type="evidence" value="ECO:0007669"/>
    <property type="project" value="TreeGrafter"/>
</dbReference>
<reference evidence="13" key="1">
    <citation type="submission" date="2023-06" db="EMBL/GenBank/DDBJ databases">
        <title>Male Hemibagrus guttatus genome.</title>
        <authorList>
            <person name="Bian C."/>
        </authorList>
    </citation>
    <scope>NUCLEOTIDE SEQUENCE</scope>
    <source>
        <strain evidence="13">Male_cb2023</strain>
        <tissue evidence="13">Muscle</tissue>
    </source>
</reference>
<evidence type="ECO:0000256" key="11">
    <source>
        <dbReference type="SAM" id="MobiDB-lite"/>
    </source>
</evidence>
<name>A0AAE0VCS2_9TELE</name>
<feature type="compositionally biased region" description="Basic and acidic residues" evidence="11">
    <location>
        <begin position="28"/>
        <end position="44"/>
    </location>
</feature>
<dbReference type="SMART" id="SM00355">
    <property type="entry name" value="ZnF_C2H2"/>
    <property type="match status" value="3"/>
</dbReference>
<evidence type="ECO:0000256" key="4">
    <source>
        <dbReference type="ARBA" id="ARBA00022771"/>
    </source>
</evidence>
<dbReference type="Proteomes" id="UP001274896">
    <property type="component" value="Unassembled WGS sequence"/>
</dbReference>
<evidence type="ECO:0000256" key="2">
    <source>
        <dbReference type="ARBA" id="ARBA00022723"/>
    </source>
</evidence>
<feature type="domain" description="C2H2-type" evidence="12">
    <location>
        <begin position="145"/>
        <end position="172"/>
    </location>
</feature>
<keyword evidence="5" id="KW-0862">Zinc</keyword>
<evidence type="ECO:0000256" key="1">
    <source>
        <dbReference type="ARBA" id="ARBA00004123"/>
    </source>
</evidence>
<gene>
    <name evidence="13" type="ORF">QTP70_002353</name>
</gene>
<keyword evidence="14" id="KW-1185">Reference proteome</keyword>
<keyword evidence="3" id="KW-0677">Repeat</keyword>
<evidence type="ECO:0000313" key="14">
    <source>
        <dbReference type="Proteomes" id="UP001274896"/>
    </source>
</evidence>
<organism evidence="13 14">
    <name type="scientific">Hemibagrus guttatus</name>
    <dbReference type="NCBI Taxonomy" id="175788"/>
    <lineage>
        <taxon>Eukaryota</taxon>
        <taxon>Metazoa</taxon>
        <taxon>Chordata</taxon>
        <taxon>Craniata</taxon>
        <taxon>Vertebrata</taxon>
        <taxon>Euteleostomi</taxon>
        <taxon>Actinopterygii</taxon>
        <taxon>Neopterygii</taxon>
        <taxon>Teleostei</taxon>
        <taxon>Ostariophysi</taxon>
        <taxon>Siluriformes</taxon>
        <taxon>Bagridae</taxon>
        <taxon>Hemibagrus</taxon>
    </lineage>
</organism>
<dbReference type="InterPro" id="IPR013087">
    <property type="entry name" value="Znf_C2H2_type"/>
</dbReference>
<dbReference type="PROSITE" id="PS50157">
    <property type="entry name" value="ZINC_FINGER_C2H2_2"/>
    <property type="match status" value="3"/>
</dbReference>
<evidence type="ECO:0000256" key="5">
    <source>
        <dbReference type="ARBA" id="ARBA00022833"/>
    </source>
</evidence>
<dbReference type="GO" id="GO:0008270">
    <property type="term" value="F:zinc ion binding"/>
    <property type="evidence" value="ECO:0007669"/>
    <property type="project" value="UniProtKB-KW"/>
</dbReference>
<accession>A0AAE0VCS2</accession>
<dbReference type="Pfam" id="PF00096">
    <property type="entry name" value="zf-C2H2"/>
    <property type="match status" value="1"/>
</dbReference>
<dbReference type="FunFam" id="3.30.160.60:FF:000100">
    <property type="entry name" value="Zinc finger 45-like"/>
    <property type="match status" value="1"/>
</dbReference>
<dbReference type="EMBL" id="JAUCMX010000003">
    <property type="protein sequence ID" value="KAK3550654.1"/>
    <property type="molecule type" value="Genomic_DNA"/>
</dbReference>
<dbReference type="SUPFAM" id="SSF57667">
    <property type="entry name" value="beta-beta-alpha zinc fingers"/>
    <property type="match status" value="2"/>
</dbReference>
<dbReference type="GO" id="GO:0005654">
    <property type="term" value="C:nucleoplasm"/>
    <property type="evidence" value="ECO:0007669"/>
    <property type="project" value="TreeGrafter"/>
</dbReference>
<keyword evidence="6" id="KW-0805">Transcription regulation</keyword>
<evidence type="ECO:0000256" key="9">
    <source>
        <dbReference type="ARBA" id="ARBA00023242"/>
    </source>
</evidence>
<proteinExistence type="predicted"/>
<keyword evidence="8" id="KW-0804">Transcription</keyword>
<protein>
    <recommendedName>
        <fullName evidence="12">C2H2-type domain-containing protein</fullName>
    </recommendedName>
</protein>
<feature type="region of interest" description="Disordered" evidence="11">
    <location>
        <begin position="1"/>
        <end position="55"/>
    </location>
</feature>
<evidence type="ECO:0000256" key="8">
    <source>
        <dbReference type="ARBA" id="ARBA00023163"/>
    </source>
</evidence>
<dbReference type="AlphaFoldDB" id="A0AAE0VCS2"/>
<evidence type="ECO:0000256" key="7">
    <source>
        <dbReference type="ARBA" id="ARBA00023125"/>
    </source>
</evidence>
<dbReference type="Pfam" id="PF12874">
    <property type="entry name" value="zf-met"/>
    <property type="match status" value="1"/>
</dbReference>
<dbReference type="GO" id="GO:0001227">
    <property type="term" value="F:DNA-binding transcription repressor activity, RNA polymerase II-specific"/>
    <property type="evidence" value="ECO:0007669"/>
    <property type="project" value="TreeGrafter"/>
</dbReference>
<comment type="caution">
    <text evidence="13">The sequence shown here is derived from an EMBL/GenBank/DDBJ whole genome shotgun (WGS) entry which is preliminary data.</text>
</comment>
<keyword evidence="7" id="KW-0238">DNA-binding</keyword>
<feature type="domain" description="C2H2-type" evidence="12">
    <location>
        <begin position="63"/>
        <end position="92"/>
    </location>
</feature>
<dbReference type="Gene3D" id="3.30.160.60">
    <property type="entry name" value="Classic Zinc Finger"/>
    <property type="match status" value="2"/>
</dbReference>
<keyword evidence="4 10" id="KW-0863">Zinc-finger</keyword>